<reference evidence="1" key="1">
    <citation type="submission" date="2023-07" db="EMBL/GenBank/DDBJ databases">
        <title>A chromosome-level genome assembly of Lolium multiflorum.</title>
        <authorList>
            <person name="Chen Y."/>
            <person name="Copetti D."/>
            <person name="Kolliker R."/>
            <person name="Studer B."/>
        </authorList>
    </citation>
    <scope>NUCLEOTIDE SEQUENCE</scope>
    <source>
        <strain evidence="1">02402/16</strain>
        <tissue evidence="1">Leaf</tissue>
    </source>
</reference>
<name>A0AAD8R289_LOLMU</name>
<dbReference type="Proteomes" id="UP001231189">
    <property type="component" value="Unassembled WGS sequence"/>
</dbReference>
<gene>
    <name evidence="1" type="ORF">QYE76_036343</name>
</gene>
<comment type="caution">
    <text evidence="1">The sequence shown here is derived from an EMBL/GenBank/DDBJ whole genome shotgun (WGS) entry which is preliminary data.</text>
</comment>
<protein>
    <submittedName>
        <fullName evidence="1">Uncharacterized protein</fullName>
    </submittedName>
</protein>
<accession>A0AAD8R289</accession>
<dbReference type="AlphaFoldDB" id="A0AAD8R289"/>
<dbReference type="EMBL" id="JAUUTY010000007">
    <property type="protein sequence ID" value="KAK1612670.1"/>
    <property type="molecule type" value="Genomic_DNA"/>
</dbReference>
<proteinExistence type="predicted"/>
<organism evidence="1 2">
    <name type="scientific">Lolium multiflorum</name>
    <name type="common">Italian ryegrass</name>
    <name type="synonym">Lolium perenne subsp. multiflorum</name>
    <dbReference type="NCBI Taxonomy" id="4521"/>
    <lineage>
        <taxon>Eukaryota</taxon>
        <taxon>Viridiplantae</taxon>
        <taxon>Streptophyta</taxon>
        <taxon>Embryophyta</taxon>
        <taxon>Tracheophyta</taxon>
        <taxon>Spermatophyta</taxon>
        <taxon>Magnoliopsida</taxon>
        <taxon>Liliopsida</taxon>
        <taxon>Poales</taxon>
        <taxon>Poaceae</taxon>
        <taxon>BOP clade</taxon>
        <taxon>Pooideae</taxon>
        <taxon>Poodae</taxon>
        <taxon>Poeae</taxon>
        <taxon>Poeae Chloroplast Group 2 (Poeae type)</taxon>
        <taxon>Loliodinae</taxon>
        <taxon>Loliinae</taxon>
        <taxon>Lolium</taxon>
    </lineage>
</organism>
<evidence type="ECO:0000313" key="2">
    <source>
        <dbReference type="Proteomes" id="UP001231189"/>
    </source>
</evidence>
<keyword evidence="2" id="KW-1185">Reference proteome</keyword>
<evidence type="ECO:0000313" key="1">
    <source>
        <dbReference type="EMBL" id="KAK1612670.1"/>
    </source>
</evidence>
<sequence>MVGPQRYGSESRVPLGDNFPHCGFYPCVHRSSVRGTWLLRVELVLVGSRACGSTVPSLPSPTRPRSRLSPTPPHFFSLSFAEVKRRLLPLRAVTCPVRHKGSMGFQGMGVYG</sequence>